<dbReference type="AlphaFoldDB" id="A0A5C5UTS5"/>
<organism evidence="1 2">
    <name type="scientific">Corynebacterium canis</name>
    <dbReference type="NCBI Taxonomy" id="679663"/>
    <lineage>
        <taxon>Bacteria</taxon>
        <taxon>Bacillati</taxon>
        <taxon>Actinomycetota</taxon>
        <taxon>Actinomycetes</taxon>
        <taxon>Mycobacteriales</taxon>
        <taxon>Corynebacteriaceae</taxon>
        <taxon>Corynebacterium</taxon>
    </lineage>
</organism>
<name>A0A5C5UTS5_9CORY</name>
<keyword evidence="2" id="KW-1185">Reference proteome</keyword>
<dbReference type="SUPFAM" id="SSF54690">
    <property type="entry name" value="Molybdopterin synthase subunit MoaE"/>
    <property type="match status" value="1"/>
</dbReference>
<reference evidence="1 2" key="1">
    <citation type="submission" date="2019-08" db="EMBL/GenBank/DDBJ databases">
        <authorList>
            <person name="Lei W."/>
        </authorList>
    </citation>
    <scope>NUCLEOTIDE SEQUENCE [LARGE SCALE GENOMIC DNA]</scope>
    <source>
        <strain evidence="1 2">CCUG 58627</strain>
    </source>
</reference>
<dbReference type="CDD" id="cd00756">
    <property type="entry name" value="MoaE"/>
    <property type="match status" value="1"/>
</dbReference>
<proteinExistence type="predicted"/>
<evidence type="ECO:0000313" key="2">
    <source>
        <dbReference type="Proteomes" id="UP000320791"/>
    </source>
</evidence>
<dbReference type="Pfam" id="PF02391">
    <property type="entry name" value="MoaE"/>
    <property type="match status" value="1"/>
</dbReference>
<gene>
    <name evidence="1" type="ORF">FRX94_01235</name>
</gene>
<dbReference type="EMBL" id="VOHM01000002">
    <property type="protein sequence ID" value="TWT28943.1"/>
    <property type="molecule type" value="Genomic_DNA"/>
</dbReference>
<dbReference type="PANTHER" id="PTHR23404">
    <property type="entry name" value="MOLYBDOPTERIN SYNTHASE RELATED"/>
    <property type="match status" value="1"/>
</dbReference>
<evidence type="ECO:0000313" key="1">
    <source>
        <dbReference type="EMBL" id="TWT28943.1"/>
    </source>
</evidence>
<comment type="caution">
    <text evidence="1">The sequence shown here is derived from an EMBL/GenBank/DDBJ whole genome shotgun (WGS) entry which is preliminary data.</text>
</comment>
<dbReference type="Gene3D" id="3.90.1170.40">
    <property type="entry name" value="Molybdopterin biosynthesis MoaE subunit"/>
    <property type="match status" value="1"/>
</dbReference>
<protein>
    <submittedName>
        <fullName evidence="1">Molybdenum cofactor biosynthesis protein MoaE</fullName>
    </submittedName>
</protein>
<dbReference type="InterPro" id="IPR003448">
    <property type="entry name" value="Mopterin_biosynth_MoaE"/>
</dbReference>
<dbReference type="InterPro" id="IPR036563">
    <property type="entry name" value="MoaE_sf"/>
</dbReference>
<accession>A0A5C5UTS5</accession>
<dbReference type="Proteomes" id="UP000320791">
    <property type="component" value="Unassembled WGS sequence"/>
</dbReference>
<sequence length="137" mass="15009">MTYGRITNCPLTIAEIATRVADDTSGAIAVFDGRVRNHDHGREVTSLEYSAHPAAERIVQEVAEDIRERFGLCGVAIVHRVGHLNIGETALAAAVSSPHREAAFAALAELVDEVKKQVPVWKKQYYSDGTYEWSNCA</sequence>
<dbReference type="GO" id="GO:0006777">
    <property type="term" value="P:Mo-molybdopterin cofactor biosynthetic process"/>
    <property type="evidence" value="ECO:0007669"/>
    <property type="project" value="InterPro"/>
</dbReference>
<dbReference type="OrthoDB" id="9794429at2"/>